<comment type="caution">
    <text evidence="1">The sequence shown here is derived from an EMBL/GenBank/DDBJ whole genome shotgun (WGS) entry which is preliminary data.</text>
</comment>
<dbReference type="Gene3D" id="1.25.10.10">
    <property type="entry name" value="Leucine-rich Repeat Variant"/>
    <property type="match status" value="1"/>
</dbReference>
<dbReference type="GO" id="GO:0000447">
    <property type="term" value="P:endonucleolytic cleavage in ITS1 to separate SSU-rRNA from 5.8S rRNA and LSU-rRNA from tricistronic rRNA transcript (SSU-rRNA, 5.8S rRNA, LSU-rRNA)"/>
    <property type="evidence" value="ECO:0007669"/>
    <property type="project" value="TreeGrafter"/>
</dbReference>
<keyword evidence="2" id="KW-1185">Reference proteome</keyword>
<dbReference type="GO" id="GO:0000472">
    <property type="term" value="P:endonucleolytic cleavage to generate mature 5'-end of SSU-rRNA from (SSU-rRNA, 5.8S rRNA, LSU-rRNA)"/>
    <property type="evidence" value="ECO:0007669"/>
    <property type="project" value="TreeGrafter"/>
</dbReference>
<accession>A0A8S0SMS2</accession>
<dbReference type="PANTHER" id="PTHR13102:SF0">
    <property type="entry name" value="NUCLEOLAR PROTEIN 9"/>
    <property type="match status" value="1"/>
</dbReference>
<protein>
    <submittedName>
        <fullName evidence="1">Pumilio homolog 23 isoform X2</fullName>
    </submittedName>
</protein>
<dbReference type="OrthoDB" id="392571at2759"/>
<dbReference type="InterPro" id="IPR011989">
    <property type="entry name" value="ARM-like"/>
</dbReference>
<dbReference type="InterPro" id="IPR016024">
    <property type="entry name" value="ARM-type_fold"/>
</dbReference>
<reference evidence="1 2" key="1">
    <citation type="submission" date="2019-12" db="EMBL/GenBank/DDBJ databases">
        <authorList>
            <person name="Alioto T."/>
            <person name="Alioto T."/>
            <person name="Gomez Garrido J."/>
        </authorList>
    </citation>
    <scope>NUCLEOTIDE SEQUENCE [LARGE SCALE GENOMIC DNA]</scope>
</reference>
<dbReference type="Gramene" id="OE9A048009T1">
    <property type="protein sequence ID" value="OE9A048009C1"/>
    <property type="gene ID" value="OE9A048009"/>
</dbReference>
<proteinExistence type="predicted"/>
<dbReference type="GO" id="GO:0030686">
    <property type="term" value="C:90S preribosome"/>
    <property type="evidence" value="ECO:0007669"/>
    <property type="project" value="TreeGrafter"/>
</dbReference>
<dbReference type="GO" id="GO:0000056">
    <property type="term" value="P:ribosomal small subunit export from nucleus"/>
    <property type="evidence" value="ECO:0007669"/>
    <property type="project" value="TreeGrafter"/>
</dbReference>
<sequence length="148" mass="17048">MWSVLYLCEGETLGLSEFHSSKPSVLLAERLNLRSSPLDGHKLQHYQKFPDQLKFLVSEMLNPSRVDIATFVVNQYSSLVLQFILEVALDTLYDELLTKVFRDSLFKMSSHHTGNFVVQSLVSHARSHDHICAVNFSVCRIPRCYRFL</sequence>
<dbReference type="AlphaFoldDB" id="A0A8S0SMS2"/>
<name>A0A8S0SMS2_OLEEU</name>
<dbReference type="GO" id="GO:0003723">
    <property type="term" value="F:RNA binding"/>
    <property type="evidence" value="ECO:0007669"/>
    <property type="project" value="InterPro"/>
</dbReference>
<dbReference type="GO" id="GO:0000480">
    <property type="term" value="P:endonucleolytic cleavage in 5'-ETS of tricistronic rRNA transcript (SSU-rRNA, 5.8S rRNA, LSU-rRNA)"/>
    <property type="evidence" value="ECO:0007669"/>
    <property type="project" value="TreeGrafter"/>
</dbReference>
<dbReference type="SUPFAM" id="SSF48371">
    <property type="entry name" value="ARM repeat"/>
    <property type="match status" value="1"/>
</dbReference>
<dbReference type="PANTHER" id="PTHR13102">
    <property type="entry name" value="NUCLEOLAR PROTEIN 9"/>
    <property type="match status" value="1"/>
</dbReference>
<dbReference type="GO" id="GO:0005730">
    <property type="term" value="C:nucleolus"/>
    <property type="evidence" value="ECO:0007669"/>
    <property type="project" value="TreeGrafter"/>
</dbReference>
<dbReference type="GO" id="GO:0030688">
    <property type="term" value="C:preribosome, small subunit precursor"/>
    <property type="evidence" value="ECO:0007669"/>
    <property type="project" value="TreeGrafter"/>
</dbReference>
<dbReference type="InterPro" id="IPR040000">
    <property type="entry name" value="NOP9"/>
</dbReference>
<dbReference type="EMBL" id="CACTIH010005470">
    <property type="protein sequence ID" value="CAA2994247.1"/>
    <property type="molecule type" value="Genomic_DNA"/>
</dbReference>
<evidence type="ECO:0000313" key="2">
    <source>
        <dbReference type="Proteomes" id="UP000594638"/>
    </source>
</evidence>
<organism evidence="1 2">
    <name type="scientific">Olea europaea subsp. europaea</name>
    <dbReference type="NCBI Taxonomy" id="158383"/>
    <lineage>
        <taxon>Eukaryota</taxon>
        <taxon>Viridiplantae</taxon>
        <taxon>Streptophyta</taxon>
        <taxon>Embryophyta</taxon>
        <taxon>Tracheophyta</taxon>
        <taxon>Spermatophyta</taxon>
        <taxon>Magnoliopsida</taxon>
        <taxon>eudicotyledons</taxon>
        <taxon>Gunneridae</taxon>
        <taxon>Pentapetalae</taxon>
        <taxon>asterids</taxon>
        <taxon>lamiids</taxon>
        <taxon>Lamiales</taxon>
        <taxon>Oleaceae</taxon>
        <taxon>Oleeae</taxon>
        <taxon>Olea</taxon>
    </lineage>
</organism>
<gene>
    <name evidence="1" type="ORF">OLEA9_A048009</name>
</gene>
<dbReference type="Proteomes" id="UP000594638">
    <property type="component" value="Unassembled WGS sequence"/>
</dbReference>
<evidence type="ECO:0000313" key="1">
    <source>
        <dbReference type="EMBL" id="CAA2994247.1"/>
    </source>
</evidence>